<keyword evidence="4" id="KW-0067">ATP-binding</keyword>
<dbReference type="PATRIC" id="fig|701521.8.peg.851"/>
<dbReference type="NCBIfam" id="TIGR00614">
    <property type="entry name" value="recQ_fam"/>
    <property type="match status" value="1"/>
</dbReference>
<gene>
    <name evidence="8" type="ordered locus">PECL_903</name>
</gene>
<dbReference type="PANTHER" id="PTHR13710">
    <property type="entry name" value="DNA HELICASE RECQ FAMILY MEMBER"/>
    <property type="match status" value="1"/>
</dbReference>
<dbReference type="PANTHER" id="PTHR13710:SF84">
    <property type="entry name" value="ATP-DEPENDENT DNA HELICASE RECS-RELATED"/>
    <property type="match status" value="1"/>
</dbReference>
<evidence type="ECO:0000256" key="2">
    <source>
        <dbReference type="ARBA" id="ARBA00022801"/>
    </source>
</evidence>
<dbReference type="Pfam" id="PF00271">
    <property type="entry name" value="Helicase_C"/>
    <property type="match status" value="1"/>
</dbReference>
<protein>
    <submittedName>
        <fullName evidence="8">ATP-dependent DNA helicase, RecQ family protein</fullName>
    </submittedName>
</protein>
<proteinExistence type="predicted"/>
<keyword evidence="1" id="KW-0547">Nucleotide-binding</keyword>
<dbReference type="InterPro" id="IPR027417">
    <property type="entry name" value="P-loop_NTPase"/>
</dbReference>
<dbReference type="GO" id="GO:0006281">
    <property type="term" value="P:DNA repair"/>
    <property type="evidence" value="ECO:0007669"/>
    <property type="project" value="TreeGrafter"/>
</dbReference>
<evidence type="ECO:0000259" key="7">
    <source>
        <dbReference type="PROSITE" id="PS51194"/>
    </source>
</evidence>
<organism evidence="8 9">
    <name type="scientific">Pediococcus claussenii (strain ATCC BAA-344 / DSM 14800 / JCM 18046 / KCTC 3811 / LMG 21948 / P06)</name>
    <dbReference type="NCBI Taxonomy" id="701521"/>
    <lineage>
        <taxon>Bacteria</taxon>
        <taxon>Bacillati</taxon>
        <taxon>Bacillota</taxon>
        <taxon>Bacilli</taxon>
        <taxon>Lactobacillales</taxon>
        <taxon>Lactobacillaceae</taxon>
        <taxon>Pediococcus</taxon>
    </lineage>
</organism>
<dbReference type="Proteomes" id="UP000005444">
    <property type="component" value="Chromosome"/>
</dbReference>
<evidence type="ECO:0000256" key="1">
    <source>
        <dbReference type="ARBA" id="ARBA00022741"/>
    </source>
</evidence>
<dbReference type="GO" id="GO:0009378">
    <property type="term" value="F:four-way junction helicase activity"/>
    <property type="evidence" value="ECO:0007669"/>
    <property type="project" value="TreeGrafter"/>
</dbReference>
<dbReference type="Gene3D" id="3.40.50.300">
    <property type="entry name" value="P-loop containing nucleotide triphosphate hydrolases"/>
    <property type="match status" value="2"/>
</dbReference>
<dbReference type="GO" id="GO:0043138">
    <property type="term" value="F:3'-5' DNA helicase activity"/>
    <property type="evidence" value="ECO:0007669"/>
    <property type="project" value="TreeGrafter"/>
</dbReference>
<dbReference type="HOGENOM" id="CLU_001103_9_7_9"/>
<dbReference type="GO" id="GO:0005524">
    <property type="term" value="F:ATP binding"/>
    <property type="evidence" value="ECO:0007669"/>
    <property type="project" value="UniProtKB-KW"/>
</dbReference>
<feature type="domain" description="Helicase ATP-binding" evidence="6">
    <location>
        <begin position="27"/>
        <end position="194"/>
    </location>
</feature>
<keyword evidence="2" id="KW-0378">Hydrolase</keyword>
<dbReference type="STRING" id="701521.PECL_903"/>
<evidence type="ECO:0000313" key="8">
    <source>
        <dbReference type="EMBL" id="AEV95172.1"/>
    </source>
</evidence>
<dbReference type="GO" id="GO:0016787">
    <property type="term" value="F:hydrolase activity"/>
    <property type="evidence" value="ECO:0007669"/>
    <property type="project" value="UniProtKB-KW"/>
</dbReference>
<dbReference type="InterPro" id="IPR004589">
    <property type="entry name" value="DNA_helicase_ATP-dep_RecQ"/>
</dbReference>
<dbReference type="EMBL" id="CP003137">
    <property type="protein sequence ID" value="AEV95172.1"/>
    <property type="molecule type" value="Genomic_DNA"/>
</dbReference>
<keyword evidence="9" id="KW-1185">Reference proteome</keyword>
<feature type="domain" description="Helicase C-terminal" evidence="7">
    <location>
        <begin position="223"/>
        <end position="376"/>
    </location>
</feature>
<dbReference type="PROSITE" id="PS51192">
    <property type="entry name" value="HELICASE_ATP_BIND_1"/>
    <property type="match status" value="1"/>
</dbReference>
<evidence type="ECO:0000256" key="4">
    <source>
        <dbReference type="ARBA" id="ARBA00022840"/>
    </source>
</evidence>
<evidence type="ECO:0000259" key="6">
    <source>
        <dbReference type="PROSITE" id="PS51192"/>
    </source>
</evidence>
<dbReference type="InterPro" id="IPR002464">
    <property type="entry name" value="DNA/RNA_helicase_DEAH_CS"/>
</dbReference>
<accession>G8PD37</accession>
<name>G8PD37_PEDCP</name>
<dbReference type="SUPFAM" id="SSF52540">
    <property type="entry name" value="P-loop containing nucleoside triphosphate hydrolases"/>
    <property type="match status" value="1"/>
</dbReference>
<evidence type="ECO:0000256" key="3">
    <source>
        <dbReference type="ARBA" id="ARBA00022806"/>
    </source>
</evidence>
<dbReference type="InterPro" id="IPR001650">
    <property type="entry name" value="Helicase_C-like"/>
</dbReference>
<dbReference type="GO" id="GO:0043590">
    <property type="term" value="C:bacterial nucleoid"/>
    <property type="evidence" value="ECO:0007669"/>
    <property type="project" value="TreeGrafter"/>
</dbReference>
<dbReference type="GO" id="GO:0030894">
    <property type="term" value="C:replisome"/>
    <property type="evidence" value="ECO:0007669"/>
    <property type="project" value="TreeGrafter"/>
</dbReference>
<dbReference type="Pfam" id="PF00270">
    <property type="entry name" value="DEAD"/>
    <property type="match status" value="1"/>
</dbReference>
<keyword evidence="5" id="KW-0238">DNA-binding</keyword>
<dbReference type="eggNOG" id="COG0514">
    <property type="taxonomic scope" value="Bacteria"/>
</dbReference>
<sequence>MTKKELEKFLQKKFNFNHFREGQFDVINSLLNKRNTLAILPTGAGKTLIYQFYGELLKVPVLIVSPLLSLIGDQVARIRLSGESRVADLSSRQTYQVQQETLNHLSNYRFLFISPEQAAKPEVQEKLRSVRWGLLVIDEAHCIPKWGPSFRPDYLRLGELRKKLKNPLTLMLTATASEETRSLIIQYLNLSFVDVNTIIRSVNRPNIYMNFDNLSTNDNKNKELLRLLRELPRGGIIYFSSRKIANQVSELIDENTDFSSSAYHAGMDTYQRFKIQNQFINDNIDVICATSAFGMGIDKDNIHFVIHYHMPGNIESFVQEIGRAGRNGEQAISILLYQTGDENIPQNLSSFSIPGQEVIESYFEGKNSNELLRYYSEQGLKKEDVLKVFEQQQEQQRREIRKMLEFIHTNGCHREYLLHAFDESGYQHNQIKLCCSNEVNVSAIRFIERHEKKQLSSVLSWKRALLKLFNSR</sequence>
<dbReference type="SMART" id="SM00487">
    <property type="entry name" value="DEXDc"/>
    <property type="match status" value="1"/>
</dbReference>
<keyword evidence="3 8" id="KW-0347">Helicase</keyword>
<dbReference type="GO" id="GO:0006310">
    <property type="term" value="P:DNA recombination"/>
    <property type="evidence" value="ECO:0007669"/>
    <property type="project" value="InterPro"/>
</dbReference>
<dbReference type="RefSeq" id="WP_014215369.1">
    <property type="nucleotide sequence ID" value="NC_016605.1"/>
</dbReference>
<dbReference type="GO" id="GO:0003677">
    <property type="term" value="F:DNA binding"/>
    <property type="evidence" value="ECO:0007669"/>
    <property type="project" value="UniProtKB-KW"/>
</dbReference>
<dbReference type="KEGG" id="pce:PECL_903"/>
<dbReference type="InterPro" id="IPR011545">
    <property type="entry name" value="DEAD/DEAH_box_helicase_dom"/>
</dbReference>
<evidence type="ECO:0000313" key="9">
    <source>
        <dbReference type="Proteomes" id="UP000005444"/>
    </source>
</evidence>
<dbReference type="SMART" id="SM00490">
    <property type="entry name" value="HELICc"/>
    <property type="match status" value="1"/>
</dbReference>
<dbReference type="PROSITE" id="PS51194">
    <property type="entry name" value="HELICASE_CTER"/>
    <property type="match status" value="1"/>
</dbReference>
<dbReference type="CDD" id="cd17920">
    <property type="entry name" value="DEXHc_RecQ"/>
    <property type="match status" value="1"/>
</dbReference>
<dbReference type="PROSITE" id="PS00690">
    <property type="entry name" value="DEAH_ATP_HELICASE"/>
    <property type="match status" value="1"/>
</dbReference>
<reference evidence="8 9" key="1">
    <citation type="journal article" date="2012" name="J. Bacteriol.">
        <title>Complete Genome Sequence of the Beer Spoilage Organism Pediococcus claussenii ATCC BAA-344T.</title>
        <authorList>
            <person name="Pittet V."/>
            <person name="Abegunde T."/>
            <person name="Marfleet T."/>
            <person name="Haakensen M."/>
            <person name="Morrow K."/>
            <person name="Jayaprakash T."/>
            <person name="Schroeder K."/>
            <person name="Trost B."/>
            <person name="Byrns S."/>
            <person name="Bergsveinson J."/>
            <person name="Kusalik A."/>
            <person name="Ziola B."/>
        </authorList>
    </citation>
    <scope>NUCLEOTIDE SEQUENCE [LARGE SCALE GENOMIC DNA]</scope>
    <source>
        <strain evidence="8 9">ATCC BAA-344</strain>
    </source>
</reference>
<dbReference type="AlphaFoldDB" id="G8PD37"/>
<dbReference type="InterPro" id="IPR014001">
    <property type="entry name" value="Helicase_ATP-bd"/>
</dbReference>
<dbReference type="GO" id="GO:0005737">
    <property type="term" value="C:cytoplasm"/>
    <property type="evidence" value="ECO:0007669"/>
    <property type="project" value="TreeGrafter"/>
</dbReference>
<evidence type="ECO:0000256" key="5">
    <source>
        <dbReference type="ARBA" id="ARBA00023125"/>
    </source>
</evidence>